<reference evidence="2 4" key="1">
    <citation type="submission" date="2019-10" db="EMBL/GenBank/DDBJ databases">
        <title>Assembly and Annotation for the nematode Trichostrongylus colubriformis.</title>
        <authorList>
            <person name="Martin J."/>
        </authorList>
    </citation>
    <scope>NUCLEOTIDE SEQUENCE [LARGE SCALE GENOMIC DNA]</scope>
    <source>
        <strain evidence="2">G859</strain>
        <tissue evidence="2">Whole worm</tissue>
    </source>
</reference>
<dbReference type="GO" id="GO:1902412">
    <property type="term" value="P:regulation of mitotic cytokinesis"/>
    <property type="evidence" value="ECO:0007669"/>
    <property type="project" value="TreeGrafter"/>
</dbReference>
<dbReference type="GO" id="GO:0008017">
    <property type="term" value="F:microtubule binding"/>
    <property type="evidence" value="ECO:0007669"/>
    <property type="project" value="TreeGrafter"/>
</dbReference>
<proteinExistence type="predicted"/>
<keyword evidence="4" id="KW-1185">Reference proteome</keyword>
<feature type="region of interest" description="Disordered" evidence="1">
    <location>
        <begin position="20"/>
        <end position="128"/>
    </location>
</feature>
<protein>
    <submittedName>
        <fullName evidence="2">Uncharacterized protein</fullName>
    </submittedName>
</protein>
<dbReference type="EMBL" id="WIXE01016414">
    <property type="protein sequence ID" value="KAK5972677.1"/>
    <property type="molecule type" value="Genomic_DNA"/>
</dbReference>
<dbReference type="PANTHER" id="PTHR14739">
    <property type="entry name" value="MICROTUBULE-ASSOCIATED PROTEIN 9"/>
    <property type="match status" value="1"/>
</dbReference>
<accession>A0AAN8IKI0</accession>
<evidence type="ECO:0000256" key="1">
    <source>
        <dbReference type="SAM" id="MobiDB-lite"/>
    </source>
</evidence>
<evidence type="ECO:0000313" key="3">
    <source>
        <dbReference type="EMBL" id="KAK5986070.1"/>
    </source>
</evidence>
<name>A0AAN8IKI0_TRICO</name>
<dbReference type="AlphaFoldDB" id="A0AAN8IKI0"/>
<dbReference type="GO" id="GO:0000281">
    <property type="term" value="P:mitotic cytokinesis"/>
    <property type="evidence" value="ECO:0007669"/>
    <property type="project" value="InterPro"/>
</dbReference>
<dbReference type="GO" id="GO:0000235">
    <property type="term" value="C:astral microtubule"/>
    <property type="evidence" value="ECO:0007669"/>
    <property type="project" value="TreeGrafter"/>
</dbReference>
<evidence type="ECO:0000313" key="2">
    <source>
        <dbReference type="EMBL" id="KAK5972677.1"/>
    </source>
</evidence>
<dbReference type="InterPro" id="IPR026106">
    <property type="entry name" value="MAP9"/>
</dbReference>
<feature type="region of interest" description="Disordered" evidence="1">
    <location>
        <begin position="164"/>
        <end position="203"/>
    </location>
</feature>
<dbReference type="Proteomes" id="UP001331761">
    <property type="component" value="Unassembled WGS sequence"/>
</dbReference>
<dbReference type="EMBL" id="WIXE01001036">
    <property type="protein sequence ID" value="KAK5986070.1"/>
    <property type="molecule type" value="Genomic_DNA"/>
</dbReference>
<dbReference type="PANTHER" id="PTHR14739:SF9">
    <property type="entry name" value="MICROTUBULE-ASSOCIATED PROTEIN 9"/>
    <property type="match status" value="1"/>
</dbReference>
<feature type="compositionally biased region" description="Basic and acidic residues" evidence="1">
    <location>
        <begin position="20"/>
        <end position="63"/>
    </location>
</feature>
<sequence>MREEKERREQAKKLFDRWKRERDEKEREERRRQREQEKAKRKEEEEQKQQKKLEAEKTFEAWKRSHSTSRKNGLTVSEREKQRQKEEARKEAEKAFEDWKRHKDEAEQAERRKAAAKETAEKKRLEEEREYRELLARQTYETWLEIKENERLIAQSMASLDFKEPEPLPWLPPSNTCPRRFTPSLRNRRRSLDSRPRARATSAQIPRLNRVTSVKTIVSMK</sequence>
<dbReference type="GO" id="GO:0090307">
    <property type="term" value="P:mitotic spindle assembly"/>
    <property type="evidence" value="ECO:0007669"/>
    <property type="project" value="TreeGrafter"/>
</dbReference>
<organism evidence="2 4">
    <name type="scientific">Trichostrongylus colubriformis</name>
    <name type="common">Black scour worm</name>
    <dbReference type="NCBI Taxonomy" id="6319"/>
    <lineage>
        <taxon>Eukaryota</taxon>
        <taxon>Metazoa</taxon>
        <taxon>Ecdysozoa</taxon>
        <taxon>Nematoda</taxon>
        <taxon>Chromadorea</taxon>
        <taxon>Rhabditida</taxon>
        <taxon>Rhabditina</taxon>
        <taxon>Rhabditomorpha</taxon>
        <taxon>Strongyloidea</taxon>
        <taxon>Trichostrongylidae</taxon>
        <taxon>Trichostrongylus</taxon>
    </lineage>
</organism>
<feature type="compositionally biased region" description="Basic and acidic residues" evidence="1">
    <location>
        <begin position="77"/>
        <end position="128"/>
    </location>
</feature>
<evidence type="ECO:0000313" key="4">
    <source>
        <dbReference type="Proteomes" id="UP001331761"/>
    </source>
</evidence>
<gene>
    <name evidence="3" type="ORF">GCK32_005725</name>
    <name evidence="2" type="ORF">GCK32_012800</name>
</gene>
<comment type="caution">
    <text evidence="2">The sequence shown here is derived from an EMBL/GenBank/DDBJ whole genome shotgun (WGS) entry which is preliminary data.</text>
</comment>